<dbReference type="RefSeq" id="WP_155285775.1">
    <property type="nucleotide sequence ID" value="NZ_BLBC01000036.1"/>
</dbReference>
<evidence type="ECO:0000313" key="3">
    <source>
        <dbReference type="Proteomes" id="UP000398217"/>
    </source>
</evidence>
<reference evidence="3" key="1">
    <citation type="journal article" date="2020" name="Int. J. Syst. Evol. Microbiol.">
        <title>Capnocytophaga felis sp. nov. isolated from the feline oral cavity.</title>
        <authorList>
            <person name="Suzuki M."/>
            <person name="Umeda K."/>
            <person name="Kimura M."/>
            <person name="Imaoka K."/>
            <person name="Morikawa S."/>
            <person name="Maeda K."/>
        </authorList>
    </citation>
    <scope>NUCLEOTIDE SEQUENCE [LARGE SCALE GENOMIC DNA]</scope>
    <source>
        <strain evidence="3">KC07070</strain>
    </source>
</reference>
<feature type="transmembrane region" description="Helical" evidence="1">
    <location>
        <begin position="20"/>
        <end position="37"/>
    </location>
</feature>
<dbReference type="AlphaFoldDB" id="A0A5M4BC70"/>
<organism evidence="2 3">
    <name type="scientific">Capnocytophaga felis</name>
    <dbReference type="NCBI Taxonomy" id="2267611"/>
    <lineage>
        <taxon>Bacteria</taxon>
        <taxon>Pseudomonadati</taxon>
        <taxon>Bacteroidota</taxon>
        <taxon>Flavobacteriia</taxon>
        <taxon>Flavobacteriales</taxon>
        <taxon>Flavobacteriaceae</taxon>
        <taxon>Capnocytophaga</taxon>
    </lineage>
</organism>
<keyword evidence="1" id="KW-0472">Membrane</keyword>
<sequence length="322" mass="37798">MRYLNEKKSRYNDEIKISVWWYIITAAFVGWCVYDKAGKTSFAFAFLMVCALLIRLAVYGLKLLKAKYKRTSLKKSLNDVSDKHIAYRDLNNFVYYCVSKKQLVNEAPFVREKLKEIISQDSFIVDLEIREAVRIMAFYKDAEIDDAFLDVYDLIIFRSEQGFKHFSYSNYDVAYALSSNLIYLHNKHPFINPKITELEQKFEQRINQMIGEYNVEYPYGDKPCYADFKVGVVNKRTSGGAIYYDEQNAIDTTLYIFDDIIEIHNLHGIKKMNIKNIVKIEENKYSTPTILFPSTGGTMNLKFESDTQEWYFIQLINMLKSK</sequence>
<evidence type="ECO:0000256" key="1">
    <source>
        <dbReference type="SAM" id="Phobius"/>
    </source>
</evidence>
<protein>
    <submittedName>
        <fullName evidence="2">Uncharacterized protein</fullName>
    </submittedName>
</protein>
<dbReference type="Proteomes" id="UP000398217">
    <property type="component" value="Unassembled WGS sequence"/>
</dbReference>
<feature type="transmembrane region" description="Helical" evidence="1">
    <location>
        <begin position="43"/>
        <end position="64"/>
    </location>
</feature>
<name>A0A5M4BC70_9FLAO</name>
<evidence type="ECO:0000313" key="2">
    <source>
        <dbReference type="EMBL" id="GET47163.1"/>
    </source>
</evidence>
<dbReference type="EMBL" id="BLBC01000036">
    <property type="protein sequence ID" value="GET47163.1"/>
    <property type="molecule type" value="Genomic_DNA"/>
</dbReference>
<accession>A0A5M4BC70</accession>
<keyword evidence="1" id="KW-1133">Transmembrane helix</keyword>
<keyword evidence="1" id="KW-0812">Transmembrane</keyword>
<gene>
    <name evidence="2" type="ORF">RCZ01_24650</name>
</gene>
<comment type="caution">
    <text evidence="2">The sequence shown here is derived from an EMBL/GenBank/DDBJ whole genome shotgun (WGS) entry which is preliminary data.</text>
</comment>
<proteinExistence type="predicted"/>
<keyword evidence="3" id="KW-1185">Reference proteome</keyword>